<dbReference type="EMBL" id="KU963258">
    <property type="protein sequence ID" value="AMS03479.1"/>
    <property type="molecule type" value="Genomic_DNA"/>
</dbReference>
<reference evidence="1 2" key="1">
    <citation type="submission" date="2016-03" db="EMBL/GenBank/DDBJ databases">
        <authorList>
            <person name="Green D.E."/>
            <person name="Kennedy B.V."/>
            <person name="Kocak B.Z."/>
            <person name="Moretti M.L."/>
            <person name="Onelangsy F.L."/>
            <person name="Mezghani N.A."/>
            <person name="Thompson P.K."/>
            <person name="Ulbrich M.C."/>
            <person name="Furbee E.C."/>
            <person name="Grubb S.R."/>
            <person name="Warner M.H."/>
            <person name="Montgomery M.T."/>
            <person name="Garlena R.A."/>
            <person name="Russell D.A."/>
            <person name="Pope W.H."/>
            <person name="Jacobs-Sera D."/>
            <person name="Hendrix R.W."/>
            <person name="Hatfull G.F."/>
        </authorList>
    </citation>
    <scope>NUCLEOTIDE SEQUENCE [LARGE SCALE GENOMIC DNA]</scope>
</reference>
<accession>A0A142KBJ6</accession>
<dbReference type="RefSeq" id="YP_009603361.1">
    <property type="nucleotide sequence ID" value="NC_041950.1"/>
</dbReference>
<organism evidence="1 2">
    <name type="scientific">Gordonia phage Katyusha</name>
    <dbReference type="NCBI Taxonomy" id="1821555"/>
    <lineage>
        <taxon>Viruses</taxon>
        <taxon>Duplodnaviria</taxon>
        <taxon>Heunggongvirae</taxon>
        <taxon>Uroviricota</taxon>
        <taxon>Caudoviricetes</taxon>
        <taxon>Demosthenesvirus</taxon>
        <taxon>Demosthenesvirus katyusha</taxon>
    </lineage>
</organism>
<evidence type="ECO:0000313" key="2">
    <source>
        <dbReference type="Proteomes" id="UP000223856"/>
    </source>
</evidence>
<evidence type="ECO:0000313" key="1">
    <source>
        <dbReference type="EMBL" id="AMS03479.1"/>
    </source>
</evidence>
<name>A0A142KBJ6_9CAUD</name>
<dbReference type="KEGG" id="vg:40079240"/>
<protein>
    <submittedName>
        <fullName evidence="1">Uncharacterized protein</fullName>
    </submittedName>
</protein>
<gene>
    <name evidence="1" type="primary">86</name>
    <name evidence="1" type="ORF">SEA_KATYUSHA_86</name>
</gene>
<proteinExistence type="predicted"/>
<keyword evidence="2" id="KW-1185">Reference proteome</keyword>
<dbReference type="GeneID" id="40079240"/>
<sequence>MKHKYRRHYAHTAWIARGIKILCLVLLGWWLCAAWTDPTVETETVTEEQVIFVPDPQVHTITKTVEKQQTKECGYLIRAVNDLNAATDALSATKADLTVMVRQIKANIGTQNPNDGVALKRNFWRVENEMNNAYIDIGSAQTRIAQLEGACD</sequence>
<dbReference type="Proteomes" id="UP000223856">
    <property type="component" value="Segment"/>
</dbReference>